<dbReference type="RefSeq" id="WP_275119647.1">
    <property type="nucleotide sequence ID" value="NZ_JAOTPO010000012.1"/>
</dbReference>
<dbReference type="Proteomes" id="UP001148125">
    <property type="component" value="Unassembled WGS sequence"/>
</dbReference>
<gene>
    <name evidence="1" type="ORF">N7Z68_16890</name>
</gene>
<proteinExistence type="predicted"/>
<sequence>MKPITTQVCIEVEQKIEYTKKYTVERNFDMELFNDKIRSRDKEFLLEHVFDISYRQATEKIGFLYLHTNQGVLPHLVKTNPTPFIDTFKKVKQFY</sequence>
<comment type="caution">
    <text evidence="1">The sequence shown here is derived from an EMBL/GenBank/DDBJ whole genome shotgun (WGS) entry which is preliminary data.</text>
</comment>
<evidence type="ECO:0000313" key="1">
    <source>
        <dbReference type="EMBL" id="MDE5415041.1"/>
    </source>
</evidence>
<keyword evidence="2" id="KW-1185">Reference proteome</keyword>
<protein>
    <submittedName>
        <fullName evidence="1">Uncharacterized protein</fullName>
    </submittedName>
</protein>
<organism evidence="1 2">
    <name type="scientific">Alkalihalobacterium chitinilyticum</name>
    <dbReference type="NCBI Taxonomy" id="2980103"/>
    <lineage>
        <taxon>Bacteria</taxon>
        <taxon>Bacillati</taxon>
        <taxon>Bacillota</taxon>
        <taxon>Bacilli</taxon>
        <taxon>Bacillales</taxon>
        <taxon>Bacillaceae</taxon>
        <taxon>Alkalihalobacterium</taxon>
    </lineage>
</organism>
<dbReference type="EMBL" id="JAOTPO010000012">
    <property type="protein sequence ID" value="MDE5415041.1"/>
    <property type="molecule type" value="Genomic_DNA"/>
</dbReference>
<reference evidence="1" key="1">
    <citation type="submission" date="2024-05" db="EMBL/GenBank/DDBJ databases">
        <title>Alkalihalobacillus sp. strain MEB203 novel alkaliphilic bacterium from Lonar Lake, India.</title>
        <authorList>
            <person name="Joshi A."/>
            <person name="Thite S."/>
            <person name="Mengade P."/>
        </authorList>
    </citation>
    <scope>NUCLEOTIDE SEQUENCE</scope>
    <source>
        <strain evidence="1">MEB 203</strain>
    </source>
</reference>
<evidence type="ECO:0000313" key="2">
    <source>
        <dbReference type="Proteomes" id="UP001148125"/>
    </source>
</evidence>
<name>A0ABT5VHW3_9BACI</name>
<accession>A0ABT5VHW3</accession>